<feature type="region of interest" description="Disordered" evidence="1">
    <location>
        <begin position="226"/>
        <end position="245"/>
    </location>
</feature>
<dbReference type="EMBL" id="PKPP01002274">
    <property type="protein sequence ID" value="PWA76392.1"/>
    <property type="molecule type" value="Genomic_DNA"/>
</dbReference>
<dbReference type="STRING" id="35608.A0A2U1NSA8"/>
<evidence type="ECO:0000256" key="1">
    <source>
        <dbReference type="SAM" id="MobiDB-lite"/>
    </source>
</evidence>
<reference evidence="3 4" key="1">
    <citation type="journal article" date="2018" name="Mol. Plant">
        <title>The genome of Artemisia annua provides insight into the evolution of Asteraceae family and artemisinin biosynthesis.</title>
        <authorList>
            <person name="Shen Q."/>
            <person name="Zhang L."/>
            <person name="Liao Z."/>
            <person name="Wang S."/>
            <person name="Yan T."/>
            <person name="Shi P."/>
            <person name="Liu M."/>
            <person name="Fu X."/>
            <person name="Pan Q."/>
            <person name="Wang Y."/>
            <person name="Lv Z."/>
            <person name="Lu X."/>
            <person name="Zhang F."/>
            <person name="Jiang W."/>
            <person name="Ma Y."/>
            <person name="Chen M."/>
            <person name="Hao X."/>
            <person name="Li L."/>
            <person name="Tang Y."/>
            <person name="Lv G."/>
            <person name="Zhou Y."/>
            <person name="Sun X."/>
            <person name="Brodelius P.E."/>
            <person name="Rose J.K.C."/>
            <person name="Tang K."/>
        </authorList>
    </citation>
    <scope>NUCLEOTIDE SEQUENCE [LARGE SCALE GENOMIC DNA]</scope>
    <source>
        <strain evidence="4">cv. Huhao1</strain>
        <tissue evidence="3">Leaf</tissue>
    </source>
</reference>
<keyword evidence="2" id="KW-1133">Transmembrane helix</keyword>
<comment type="caution">
    <text evidence="3">The sequence shown here is derived from an EMBL/GenBank/DDBJ whole genome shotgun (WGS) entry which is preliminary data.</text>
</comment>
<name>A0A2U1NSA8_ARTAN</name>
<gene>
    <name evidence="3" type="ORF">CTI12_AA137420</name>
</gene>
<keyword evidence="2" id="KW-0472">Membrane</keyword>
<dbReference type="AlphaFoldDB" id="A0A2U1NSA8"/>
<sequence>MLTTFVQTDFFLTIRWITMDDYKYRDDSWPAILLIAVMMVLPLTILVIGIYDDAEPIYYSMEDQERFGGCYLPMFTKEYQIKFYVKSEDLFNQRYPPGTPAQADIEDEIHTKYVDRVQADCEYELYWYSRLPDFSTTFCDKFQSFGKYKEEIPVDKTGDFDMIYRFLEKNWKICRWVALGAVVLQALVFLLACVVRAANSPSDYDSDDEYIAGPRQQRQPLISRQPAPATGIPVTGTLDSRPSRNDAWSTRMREKYGLDTAEFTIVWITHMFVVRPVLLQERIGIYDDVEPIYYSMEDQERFGGCYLPMFTKEYQIKFYVKSEDVFNQRYPPGTPARADIEDEIHTKYLDRVQADCEYELYWYSRLPDFSTNFCDKFQSFGKYKEVGIHQVLQHPDFAPFLERKHLKDGINQVLQRPDFPAFLKES</sequence>
<protein>
    <submittedName>
        <fullName evidence="3">Tetraspanin family protein</fullName>
    </submittedName>
</protein>
<proteinExistence type="predicted"/>
<evidence type="ECO:0000313" key="4">
    <source>
        <dbReference type="Proteomes" id="UP000245207"/>
    </source>
</evidence>
<organism evidence="3 4">
    <name type="scientific">Artemisia annua</name>
    <name type="common">Sweet wormwood</name>
    <dbReference type="NCBI Taxonomy" id="35608"/>
    <lineage>
        <taxon>Eukaryota</taxon>
        <taxon>Viridiplantae</taxon>
        <taxon>Streptophyta</taxon>
        <taxon>Embryophyta</taxon>
        <taxon>Tracheophyta</taxon>
        <taxon>Spermatophyta</taxon>
        <taxon>Magnoliopsida</taxon>
        <taxon>eudicotyledons</taxon>
        <taxon>Gunneridae</taxon>
        <taxon>Pentapetalae</taxon>
        <taxon>asterids</taxon>
        <taxon>campanulids</taxon>
        <taxon>Asterales</taxon>
        <taxon>Asteraceae</taxon>
        <taxon>Asteroideae</taxon>
        <taxon>Anthemideae</taxon>
        <taxon>Artemisiinae</taxon>
        <taxon>Artemisia</taxon>
    </lineage>
</organism>
<feature type="transmembrane region" description="Helical" evidence="2">
    <location>
        <begin position="29"/>
        <end position="51"/>
    </location>
</feature>
<keyword evidence="2" id="KW-0812">Transmembrane</keyword>
<feature type="transmembrane region" description="Helical" evidence="2">
    <location>
        <begin position="173"/>
        <end position="192"/>
    </location>
</feature>
<evidence type="ECO:0000313" key="3">
    <source>
        <dbReference type="EMBL" id="PWA76392.1"/>
    </source>
</evidence>
<dbReference type="OrthoDB" id="432835at2759"/>
<accession>A0A2U1NSA8</accession>
<keyword evidence="4" id="KW-1185">Reference proteome</keyword>
<dbReference type="Proteomes" id="UP000245207">
    <property type="component" value="Unassembled WGS sequence"/>
</dbReference>
<evidence type="ECO:0000256" key="2">
    <source>
        <dbReference type="SAM" id="Phobius"/>
    </source>
</evidence>